<evidence type="ECO:0000313" key="9">
    <source>
        <dbReference type="EMBL" id="GAF10421.1"/>
    </source>
</evidence>
<keyword evidence="3" id="KW-0032">Aminotransferase</keyword>
<comment type="similarity">
    <text evidence="2">In the C-terminal section; belongs to the class-I pyridoxal-phosphate-dependent aminotransferase family.</text>
</comment>
<evidence type="ECO:0000256" key="3">
    <source>
        <dbReference type="ARBA" id="ARBA00022576"/>
    </source>
</evidence>
<organism evidence="9 10">
    <name type="scientific">Paenibacillus pini JCM 16418</name>
    <dbReference type="NCBI Taxonomy" id="1236976"/>
    <lineage>
        <taxon>Bacteria</taxon>
        <taxon>Bacillati</taxon>
        <taxon>Bacillota</taxon>
        <taxon>Bacilli</taxon>
        <taxon>Bacillales</taxon>
        <taxon>Paenibacillaceae</taxon>
        <taxon>Paenibacillus</taxon>
    </lineage>
</organism>
<evidence type="ECO:0000256" key="6">
    <source>
        <dbReference type="ARBA" id="ARBA00023125"/>
    </source>
</evidence>
<keyword evidence="5" id="KW-0805">Transcription regulation</keyword>
<dbReference type="InterPro" id="IPR051446">
    <property type="entry name" value="HTH_trans_reg/aminotransferase"/>
</dbReference>
<dbReference type="PANTHER" id="PTHR46577">
    <property type="entry name" value="HTH-TYPE TRANSCRIPTIONAL REGULATORY PROTEIN GABR"/>
    <property type="match status" value="1"/>
</dbReference>
<evidence type="ECO:0000256" key="2">
    <source>
        <dbReference type="ARBA" id="ARBA00005384"/>
    </source>
</evidence>
<dbReference type="GO" id="GO:0003677">
    <property type="term" value="F:DNA binding"/>
    <property type="evidence" value="ECO:0007669"/>
    <property type="project" value="UniProtKB-KW"/>
</dbReference>
<dbReference type="GO" id="GO:0008483">
    <property type="term" value="F:transaminase activity"/>
    <property type="evidence" value="ECO:0007669"/>
    <property type="project" value="UniProtKB-KW"/>
</dbReference>
<accession>W7Z0D5</accession>
<dbReference type="InterPro" id="IPR004839">
    <property type="entry name" value="Aminotransferase_I/II_large"/>
</dbReference>
<dbReference type="PROSITE" id="PS50949">
    <property type="entry name" value="HTH_GNTR"/>
    <property type="match status" value="1"/>
</dbReference>
<dbReference type="GO" id="GO:0030170">
    <property type="term" value="F:pyridoxal phosphate binding"/>
    <property type="evidence" value="ECO:0007669"/>
    <property type="project" value="InterPro"/>
</dbReference>
<dbReference type="Pfam" id="PF00392">
    <property type="entry name" value="GntR"/>
    <property type="match status" value="1"/>
</dbReference>
<keyword evidence="6" id="KW-0238">DNA-binding</keyword>
<evidence type="ECO:0000256" key="7">
    <source>
        <dbReference type="ARBA" id="ARBA00023163"/>
    </source>
</evidence>
<dbReference type="PANTHER" id="PTHR46577:SF2">
    <property type="entry name" value="TRANSCRIPTIONAL REGULATORY PROTEIN"/>
    <property type="match status" value="1"/>
</dbReference>
<evidence type="ECO:0000259" key="8">
    <source>
        <dbReference type="PROSITE" id="PS50949"/>
    </source>
</evidence>
<proteinExistence type="inferred from homology"/>
<dbReference type="InterPro" id="IPR000524">
    <property type="entry name" value="Tscrpt_reg_HTH_GntR"/>
</dbReference>
<dbReference type="RefSeq" id="WP_036652804.1">
    <property type="nucleotide sequence ID" value="NZ_BAVZ01000023.1"/>
</dbReference>
<evidence type="ECO:0000256" key="5">
    <source>
        <dbReference type="ARBA" id="ARBA00023015"/>
    </source>
</evidence>
<dbReference type="CDD" id="cd00609">
    <property type="entry name" value="AAT_like"/>
    <property type="match status" value="1"/>
</dbReference>
<dbReference type="InterPro" id="IPR015424">
    <property type="entry name" value="PyrdxlP-dep_Trfase"/>
</dbReference>
<dbReference type="EMBL" id="BAVZ01000023">
    <property type="protein sequence ID" value="GAF10421.1"/>
    <property type="molecule type" value="Genomic_DNA"/>
</dbReference>
<dbReference type="GO" id="GO:0003700">
    <property type="term" value="F:DNA-binding transcription factor activity"/>
    <property type="evidence" value="ECO:0007669"/>
    <property type="project" value="InterPro"/>
</dbReference>
<dbReference type="Gene3D" id="1.10.10.10">
    <property type="entry name" value="Winged helix-like DNA-binding domain superfamily/Winged helix DNA-binding domain"/>
    <property type="match status" value="1"/>
</dbReference>
<evidence type="ECO:0000256" key="1">
    <source>
        <dbReference type="ARBA" id="ARBA00001933"/>
    </source>
</evidence>
<dbReference type="Proteomes" id="UP000019364">
    <property type="component" value="Unassembled WGS sequence"/>
</dbReference>
<evidence type="ECO:0000256" key="4">
    <source>
        <dbReference type="ARBA" id="ARBA00022898"/>
    </source>
</evidence>
<keyword evidence="10" id="KW-1185">Reference proteome</keyword>
<dbReference type="SUPFAM" id="SSF46785">
    <property type="entry name" value="Winged helix' DNA-binding domain"/>
    <property type="match status" value="1"/>
</dbReference>
<keyword evidence="3" id="KW-0808">Transferase</keyword>
<sequence length="484" mass="54435">MNWKPQTEHSISIYKQIYYYFEEKIRSGELPSGSKMPTERDLAKHLSVNRSTVSTAYDELRSMGLIESQQGSGTRVSDNMWENANSRRPNWQHYNPQGVYDPTSKLHSTILNSFHRPHMINFTRGELSADLMPLRLLKQSAHQLDFDDPFSYFAGSGRDIQTRIQVSEFLSEANQIQSDPENILITSGVKHSLSLIARTLLAPGEAVAVEGPSYLYAMQVFAEAGIRMVKLPMDEHGLIPSALPELVRRFRIRMVFTNPTFQNPTGTSLSLTRRKQLLDICEQLSLPIVEDDPYSLLTLGDTQAIPSLKSLSGGERFVIYTGTMSKIATPGMRFGWIIAPEQVIEKLAMSKVRTGYSTSHLGERIAGDLLNSSDFSDHLLQVKHSLCSRRRRMLSCVEQELKGLAHILAPEAPAGGYYLWLKLKHQIPDKLLMEQAIKHGIVFYPSSIYGDGDGKLRLSYASSNESEIEDGVCRLSKLLHFIKG</sequence>
<dbReference type="eggNOG" id="COG1167">
    <property type="taxonomic scope" value="Bacteria"/>
</dbReference>
<dbReference type="Gene3D" id="3.40.640.10">
    <property type="entry name" value="Type I PLP-dependent aspartate aminotransferase-like (Major domain)"/>
    <property type="match status" value="1"/>
</dbReference>
<dbReference type="InterPro" id="IPR036390">
    <property type="entry name" value="WH_DNA-bd_sf"/>
</dbReference>
<gene>
    <name evidence="9" type="ORF">JCM16418_4624</name>
</gene>
<dbReference type="STRING" id="1236976.JCM16418_4624"/>
<dbReference type="SMART" id="SM00345">
    <property type="entry name" value="HTH_GNTR"/>
    <property type="match status" value="1"/>
</dbReference>
<keyword evidence="4" id="KW-0663">Pyridoxal phosphate</keyword>
<keyword evidence="7" id="KW-0804">Transcription</keyword>
<dbReference type="PRINTS" id="PR00035">
    <property type="entry name" value="HTHGNTR"/>
</dbReference>
<dbReference type="InterPro" id="IPR015422">
    <property type="entry name" value="PyrdxlP-dep_Trfase_small"/>
</dbReference>
<comment type="cofactor">
    <cofactor evidence="1">
        <name>pyridoxal 5'-phosphate</name>
        <dbReference type="ChEBI" id="CHEBI:597326"/>
    </cofactor>
</comment>
<comment type="caution">
    <text evidence="9">The sequence shown here is derived from an EMBL/GenBank/DDBJ whole genome shotgun (WGS) entry which is preliminary data.</text>
</comment>
<evidence type="ECO:0000313" key="10">
    <source>
        <dbReference type="Proteomes" id="UP000019364"/>
    </source>
</evidence>
<dbReference type="Gene3D" id="3.90.1150.10">
    <property type="entry name" value="Aspartate Aminotransferase, domain 1"/>
    <property type="match status" value="1"/>
</dbReference>
<dbReference type="SUPFAM" id="SSF53383">
    <property type="entry name" value="PLP-dependent transferases"/>
    <property type="match status" value="1"/>
</dbReference>
<reference evidence="9 10" key="1">
    <citation type="journal article" date="2014" name="Genome Announc.">
        <title>Draft Genome Sequence of Paenibacillus pini JCM 16418T, Isolated from the Rhizosphere of Pine Tree.</title>
        <authorList>
            <person name="Yuki M."/>
            <person name="Oshima K."/>
            <person name="Suda W."/>
            <person name="Oshida Y."/>
            <person name="Kitamura K."/>
            <person name="Iida Y."/>
            <person name="Hattori M."/>
            <person name="Ohkuma M."/>
        </authorList>
    </citation>
    <scope>NUCLEOTIDE SEQUENCE [LARGE SCALE GENOMIC DNA]</scope>
    <source>
        <strain evidence="9 10">JCM 16418</strain>
    </source>
</reference>
<dbReference type="InterPro" id="IPR036388">
    <property type="entry name" value="WH-like_DNA-bd_sf"/>
</dbReference>
<dbReference type="OrthoDB" id="9802601at2"/>
<dbReference type="InterPro" id="IPR015421">
    <property type="entry name" value="PyrdxlP-dep_Trfase_major"/>
</dbReference>
<dbReference type="Pfam" id="PF00155">
    <property type="entry name" value="Aminotran_1_2"/>
    <property type="match status" value="1"/>
</dbReference>
<feature type="domain" description="HTH gntR-type" evidence="8">
    <location>
        <begin position="11"/>
        <end position="79"/>
    </location>
</feature>
<dbReference type="CDD" id="cd07377">
    <property type="entry name" value="WHTH_GntR"/>
    <property type="match status" value="1"/>
</dbReference>
<dbReference type="AlphaFoldDB" id="W7Z0D5"/>
<name>W7Z0D5_9BACL</name>
<protein>
    <submittedName>
        <fullName evidence="9">Transcriptional regulator</fullName>
    </submittedName>
</protein>